<dbReference type="AlphaFoldDB" id="A0A9J6G0A8"/>
<organism evidence="1 2">
    <name type="scientific">Haemaphysalis longicornis</name>
    <name type="common">Bush tick</name>
    <dbReference type="NCBI Taxonomy" id="44386"/>
    <lineage>
        <taxon>Eukaryota</taxon>
        <taxon>Metazoa</taxon>
        <taxon>Ecdysozoa</taxon>
        <taxon>Arthropoda</taxon>
        <taxon>Chelicerata</taxon>
        <taxon>Arachnida</taxon>
        <taxon>Acari</taxon>
        <taxon>Parasitiformes</taxon>
        <taxon>Ixodida</taxon>
        <taxon>Ixodoidea</taxon>
        <taxon>Ixodidae</taxon>
        <taxon>Haemaphysalinae</taxon>
        <taxon>Haemaphysalis</taxon>
    </lineage>
</organism>
<sequence>MVHLPHRAGGLGALELARVVAEYQLKAFARLQRLHSPAVDTVLRGPLEECRVALGESLGLPTRRGSLRLSVVHGRHIRDNGRPGIRTPISLPSKGTIWVTGGFGQWCATWAMEI</sequence>
<protein>
    <submittedName>
        <fullName evidence="1">Uncharacterized protein</fullName>
    </submittedName>
</protein>
<evidence type="ECO:0000313" key="2">
    <source>
        <dbReference type="Proteomes" id="UP000821853"/>
    </source>
</evidence>
<dbReference type="VEuPathDB" id="VectorBase:HLOH_064506"/>
<gene>
    <name evidence="1" type="ORF">HPB48_020741</name>
</gene>
<dbReference type="Proteomes" id="UP000821853">
    <property type="component" value="Chromosome 2"/>
</dbReference>
<reference evidence="1 2" key="1">
    <citation type="journal article" date="2020" name="Cell">
        <title>Large-Scale Comparative Analyses of Tick Genomes Elucidate Their Genetic Diversity and Vector Capacities.</title>
        <authorList>
            <consortium name="Tick Genome and Microbiome Consortium (TIGMIC)"/>
            <person name="Jia N."/>
            <person name="Wang J."/>
            <person name="Shi W."/>
            <person name="Du L."/>
            <person name="Sun Y."/>
            <person name="Zhan W."/>
            <person name="Jiang J.F."/>
            <person name="Wang Q."/>
            <person name="Zhang B."/>
            <person name="Ji P."/>
            <person name="Bell-Sakyi L."/>
            <person name="Cui X.M."/>
            <person name="Yuan T.T."/>
            <person name="Jiang B.G."/>
            <person name="Yang W.F."/>
            <person name="Lam T.T."/>
            <person name="Chang Q.C."/>
            <person name="Ding S.J."/>
            <person name="Wang X.J."/>
            <person name="Zhu J.G."/>
            <person name="Ruan X.D."/>
            <person name="Zhao L."/>
            <person name="Wei J.T."/>
            <person name="Ye R.Z."/>
            <person name="Que T.C."/>
            <person name="Du C.H."/>
            <person name="Zhou Y.H."/>
            <person name="Cheng J.X."/>
            <person name="Dai P.F."/>
            <person name="Guo W.B."/>
            <person name="Han X.H."/>
            <person name="Huang E.J."/>
            <person name="Li L.F."/>
            <person name="Wei W."/>
            <person name="Gao Y.C."/>
            <person name="Liu J.Z."/>
            <person name="Shao H.Z."/>
            <person name="Wang X."/>
            <person name="Wang C.C."/>
            <person name="Yang T.C."/>
            <person name="Huo Q.B."/>
            <person name="Li W."/>
            <person name="Chen H.Y."/>
            <person name="Chen S.E."/>
            <person name="Zhou L.G."/>
            <person name="Ni X.B."/>
            <person name="Tian J.H."/>
            <person name="Sheng Y."/>
            <person name="Liu T."/>
            <person name="Pan Y.S."/>
            <person name="Xia L.Y."/>
            <person name="Li J."/>
            <person name="Zhao F."/>
            <person name="Cao W.C."/>
        </authorList>
    </citation>
    <scope>NUCLEOTIDE SEQUENCE [LARGE SCALE GENOMIC DNA]</scope>
    <source>
        <strain evidence="1">HaeL-2018</strain>
    </source>
</reference>
<evidence type="ECO:0000313" key="1">
    <source>
        <dbReference type="EMBL" id="KAH9367788.1"/>
    </source>
</evidence>
<accession>A0A9J6G0A8</accession>
<name>A0A9J6G0A8_HAELO</name>
<comment type="caution">
    <text evidence="1">The sequence shown here is derived from an EMBL/GenBank/DDBJ whole genome shotgun (WGS) entry which is preliminary data.</text>
</comment>
<proteinExistence type="predicted"/>
<dbReference type="EMBL" id="JABSTR010000004">
    <property type="protein sequence ID" value="KAH9367788.1"/>
    <property type="molecule type" value="Genomic_DNA"/>
</dbReference>
<keyword evidence="2" id="KW-1185">Reference proteome</keyword>